<organism evidence="2 3">
    <name type="scientific">Rhizoctonia solani 123E</name>
    <dbReference type="NCBI Taxonomy" id="1423351"/>
    <lineage>
        <taxon>Eukaryota</taxon>
        <taxon>Fungi</taxon>
        <taxon>Dikarya</taxon>
        <taxon>Basidiomycota</taxon>
        <taxon>Agaricomycotina</taxon>
        <taxon>Agaricomycetes</taxon>
        <taxon>Cantharellales</taxon>
        <taxon>Ceratobasidiaceae</taxon>
        <taxon>Rhizoctonia</taxon>
    </lineage>
</organism>
<reference evidence="2 3" key="1">
    <citation type="submission" date="2013-12" db="EMBL/GenBank/DDBJ databases">
        <authorList>
            <person name="Cubeta M."/>
            <person name="Pakala S."/>
            <person name="Fedorova N."/>
            <person name="Thomas E."/>
            <person name="Dean R."/>
            <person name="Jabaji S."/>
            <person name="Neate S."/>
            <person name="Toda T."/>
            <person name="Tavantzis S."/>
            <person name="Vilgalys R."/>
            <person name="Bharathan N."/>
            <person name="Pakala S."/>
            <person name="Losada L.S."/>
            <person name="Zafar N."/>
            <person name="Nierman W."/>
        </authorList>
    </citation>
    <scope>NUCLEOTIDE SEQUENCE [LARGE SCALE GENOMIC DNA]</scope>
    <source>
        <strain evidence="2 3">123E</strain>
    </source>
</reference>
<dbReference type="HOGENOM" id="CLU_2307644_0_0_1"/>
<keyword evidence="3" id="KW-1185">Reference proteome</keyword>
<protein>
    <submittedName>
        <fullName evidence="2">Uncharacterized protein</fullName>
    </submittedName>
</protein>
<evidence type="ECO:0000256" key="1">
    <source>
        <dbReference type="SAM" id="MobiDB-lite"/>
    </source>
</evidence>
<feature type="compositionally biased region" description="Basic and acidic residues" evidence="1">
    <location>
        <begin position="37"/>
        <end position="50"/>
    </location>
</feature>
<comment type="caution">
    <text evidence="2">The sequence shown here is derived from an EMBL/GenBank/DDBJ whole genome shotgun (WGS) entry which is preliminary data.</text>
</comment>
<dbReference type="AlphaFoldDB" id="A0A074RK42"/>
<proteinExistence type="predicted"/>
<evidence type="ECO:0000313" key="2">
    <source>
        <dbReference type="EMBL" id="KEP47179.1"/>
    </source>
</evidence>
<dbReference type="Proteomes" id="UP000027456">
    <property type="component" value="Unassembled WGS sequence"/>
</dbReference>
<evidence type="ECO:0000313" key="3">
    <source>
        <dbReference type="Proteomes" id="UP000027456"/>
    </source>
</evidence>
<dbReference type="EMBL" id="AZST01000816">
    <property type="protein sequence ID" value="KEP47179.1"/>
    <property type="molecule type" value="Genomic_DNA"/>
</dbReference>
<feature type="compositionally biased region" description="Basic and acidic residues" evidence="1">
    <location>
        <begin position="91"/>
        <end position="100"/>
    </location>
</feature>
<feature type="compositionally biased region" description="Low complexity" evidence="1">
    <location>
        <begin position="51"/>
        <end position="74"/>
    </location>
</feature>
<accession>A0A074RK42</accession>
<sequence length="100" mass="10195">MSEGTVIDLAGLVFDTLVHGAFGLAPASRGGSGGWGIDDRGDGPDGDRRVVVGGRLVRSGRGNSGSRGSRSSRGGRSGRGNGLNRGLARNVLEKCEKSDN</sequence>
<feature type="region of interest" description="Disordered" evidence="1">
    <location>
        <begin position="25"/>
        <end position="100"/>
    </location>
</feature>
<name>A0A074RK42_9AGAM</name>
<gene>
    <name evidence="2" type="ORF">V565_165130</name>
</gene>